<comment type="caution">
    <text evidence="7">The sequence shown here is derived from an EMBL/GenBank/DDBJ whole genome shotgun (WGS) entry which is preliminary data.</text>
</comment>
<evidence type="ECO:0000256" key="2">
    <source>
        <dbReference type="ARBA" id="ARBA00022630"/>
    </source>
</evidence>
<evidence type="ECO:0000313" key="8">
    <source>
        <dbReference type="Proteomes" id="UP000598997"/>
    </source>
</evidence>
<accession>A0A916YN89</accession>
<dbReference type="GO" id="GO:0016651">
    <property type="term" value="F:oxidoreductase activity, acting on NAD(P)H"/>
    <property type="evidence" value="ECO:0007669"/>
    <property type="project" value="TreeGrafter"/>
</dbReference>
<protein>
    <recommendedName>
        <fullName evidence="9">Pyridine nucleotide-disulfide oxidoreductase</fullName>
    </recommendedName>
</protein>
<comment type="cofactor">
    <cofactor evidence="1">
        <name>FAD</name>
        <dbReference type="ChEBI" id="CHEBI:57692"/>
    </cofactor>
</comment>
<dbReference type="SUPFAM" id="SSF51905">
    <property type="entry name" value="FAD/NAD(P)-binding domain"/>
    <property type="match status" value="1"/>
</dbReference>
<keyword evidence="3" id="KW-0274">FAD</keyword>
<keyword evidence="4" id="KW-0560">Oxidoreductase</keyword>
<evidence type="ECO:0008006" key="9">
    <source>
        <dbReference type="Google" id="ProtNLM"/>
    </source>
</evidence>
<evidence type="ECO:0000313" key="7">
    <source>
        <dbReference type="EMBL" id="GGD52057.1"/>
    </source>
</evidence>
<gene>
    <name evidence="7" type="ORF">GCM10010989_27710</name>
</gene>
<dbReference type="GO" id="GO:0005737">
    <property type="term" value="C:cytoplasm"/>
    <property type="evidence" value="ECO:0007669"/>
    <property type="project" value="TreeGrafter"/>
</dbReference>
<dbReference type="InterPro" id="IPR016156">
    <property type="entry name" value="FAD/NAD-linked_Rdtase_dimer_sf"/>
</dbReference>
<dbReference type="SUPFAM" id="SSF55424">
    <property type="entry name" value="FAD/NAD-linked reductases, dimerisation (C-terminal) domain"/>
    <property type="match status" value="1"/>
</dbReference>
<dbReference type="Proteomes" id="UP000598997">
    <property type="component" value="Unassembled WGS sequence"/>
</dbReference>
<evidence type="ECO:0000256" key="4">
    <source>
        <dbReference type="ARBA" id="ARBA00023002"/>
    </source>
</evidence>
<dbReference type="PANTHER" id="PTHR43557:SF2">
    <property type="entry name" value="RIESKE DOMAIN-CONTAINING PROTEIN-RELATED"/>
    <property type="match status" value="1"/>
</dbReference>
<keyword evidence="2" id="KW-0285">Flavoprotein</keyword>
<evidence type="ECO:0000259" key="6">
    <source>
        <dbReference type="Pfam" id="PF14759"/>
    </source>
</evidence>
<dbReference type="AlphaFoldDB" id="A0A916YN89"/>
<dbReference type="Pfam" id="PF07992">
    <property type="entry name" value="Pyr_redox_2"/>
    <property type="match status" value="1"/>
</dbReference>
<dbReference type="InterPro" id="IPR023753">
    <property type="entry name" value="FAD/NAD-binding_dom"/>
</dbReference>
<organism evidence="7 8">
    <name type="scientific">Croceicoccus pelagius</name>
    <dbReference type="NCBI Taxonomy" id="1703341"/>
    <lineage>
        <taxon>Bacteria</taxon>
        <taxon>Pseudomonadati</taxon>
        <taxon>Pseudomonadota</taxon>
        <taxon>Alphaproteobacteria</taxon>
        <taxon>Sphingomonadales</taxon>
        <taxon>Erythrobacteraceae</taxon>
        <taxon>Croceicoccus</taxon>
    </lineage>
</organism>
<name>A0A916YN89_9SPHN</name>
<dbReference type="InterPro" id="IPR036188">
    <property type="entry name" value="FAD/NAD-bd_sf"/>
</dbReference>
<dbReference type="InterPro" id="IPR050446">
    <property type="entry name" value="FAD-oxidoreductase/Apoptosis"/>
</dbReference>
<evidence type="ECO:0000256" key="1">
    <source>
        <dbReference type="ARBA" id="ARBA00001974"/>
    </source>
</evidence>
<dbReference type="InterPro" id="IPR028202">
    <property type="entry name" value="Reductase_C"/>
</dbReference>
<dbReference type="Gene3D" id="3.50.50.60">
    <property type="entry name" value="FAD/NAD(P)-binding domain"/>
    <property type="match status" value="2"/>
</dbReference>
<proteinExistence type="predicted"/>
<evidence type="ECO:0000259" key="5">
    <source>
        <dbReference type="Pfam" id="PF07992"/>
    </source>
</evidence>
<reference evidence="7 8" key="1">
    <citation type="journal article" date="2014" name="Int. J. Syst. Evol. Microbiol.">
        <title>Complete genome sequence of Corynebacterium casei LMG S-19264T (=DSM 44701T), isolated from a smear-ripened cheese.</title>
        <authorList>
            <consortium name="US DOE Joint Genome Institute (JGI-PGF)"/>
            <person name="Walter F."/>
            <person name="Albersmeier A."/>
            <person name="Kalinowski J."/>
            <person name="Ruckert C."/>
        </authorList>
    </citation>
    <scope>NUCLEOTIDE SEQUENCE [LARGE SCALE GENOMIC DNA]</scope>
    <source>
        <strain evidence="7 8">CGMCC 1.15358</strain>
    </source>
</reference>
<keyword evidence="8" id="KW-1185">Reference proteome</keyword>
<dbReference type="EMBL" id="BMIO01000010">
    <property type="protein sequence ID" value="GGD52057.1"/>
    <property type="molecule type" value="Genomic_DNA"/>
</dbReference>
<dbReference type="Gene3D" id="3.30.390.30">
    <property type="match status" value="1"/>
</dbReference>
<dbReference type="Pfam" id="PF14759">
    <property type="entry name" value="Reductase_C"/>
    <property type="match status" value="1"/>
</dbReference>
<dbReference type="PANTHER" id="PTHR43557">
    <property type="entry name" value="APOPTOSIS-INDUCING FACTOR 1"/>
    <property type="match status" value="1"/>
</dbReference>
<feature type="domain" description="FAD/NAD(P)-binding" evidence="5">
    <location>
        <begin position="2"/>
        <end position="109"/>
    </location>
</feature>
<sequence length="214" mass="23081">MHTKQGVDLRLGVGVKRLVGDGFKVSGVELTDGIHIPADMVIVGIGIIPSVEPVKRTGATGENGIDVDKQCRTSVAGIFSIGDCACYANAWAGGRHFRVESVQNASDMANTVAKVLCGQDVTYDALPWFWSNQYDCRLQTAGLSVEYDQAVVRGSVAEAKFSLVYCKDGRVVAIDCVNNTKDYVQARKLIESRTKIDPVRLADASIPLKESVSQ</sequence>
<evidence type="ECO:0000256" key="3">
    <source>
        <dbReference type="ARBA" id="ARBA00022827"/>
    </source>
</evidence>
<feature type="domain" description="Reductase C-terminal" evidence="6">
    <location>
        <begin position="128"/>
        <end position="211"/>
    </location>
</feature>
<dbReference type="PRINTS" id="PR00368">
    <property type="entry name" value="FADPNR"/>
</dbReference>